<comment type="caution">
    <text evidence="2">The sequence shown here is derived from an EMBL/GenBank/DDBJ whole genome shotgun (WGS) entry which is preliminary data.</text>
</comment>
<dbReference type="AlphaFoldDB" id="A0AAV4T8E5"/>
<proteinExistence type="predicted"/>
<evidence type="ECO:0000313" key="3">
    <source>
        <dbReference type="Proteomes" id="UP001054945"/>
    </source>
</evidence>
<protein>
    <submittedName>
        <fullName evidence="2">Uncharacterized protein</fullName>
    </submittedName>
</protein>
<evidence type="ECO:0000313" key="2">
    <source>
        <dbReference type="EMBL" id="GIY41030.1"/>
    </source>
</evidence>
<reference evidence="2 3" key="1">
    <citation type="submission" date="2021-06" db="EMBL/GenBank/DDBJ databases">
        <title>Caerostris extrusa draft genome.</title>
        <authorList>
            <person name="Kono N."/>
            <person name="Arakawa K."/>
        </authorList>
    </citation>
    <scope>NUCLEOTIDE SEQUENCE [LARGE SCALE GENOMIC DNA]</scope>
</reference>
<sequence length="110" mass="12728">MFLDQRKSGVSRHSRFTEDLTNIKSISVLHLEEITRTVSVGIEITITFDNHIEVMSAIMEGRKKEKEKRSESRRRKKQPAKKEEQLNLFESRTDASIFFNEEGRADGLGC</sequence>
<feature type="region of interest" description="Disordered" evidence="1">
    <location>
        <begin position="60"/>
        <end position="86"/>
    </location>
</feature>
<evidence type="ECO:0000256" key="1">
    <source>
        <dbReference type="SAM" id="MobiDB-lite"/>
    </source>
</evidence>
<keyword evidence="3" id="KW-1185">Reference proteome</keyword>
<dbReference type="Proteomes" id="UP001054945">
    <property type="component" value="Unassembled WGS sequence"/>
</dbReference>
<feature type="compositionally biased region" description="Basic and acidic residues" evidence="1">
    <location>
        <begin position="60"/>
        <end position="70"/>
    </location>
</feature>
<dbReference type="EMBL" id="BPLR01010688">
    <property type="protein sequence ID" value="GIY41030.1"/>
    <property type="molecule type" value="Genomic_DNA"/>
</dbReference>
<organism evidence="2 3">
    <name type="scientific">Caerostris extrusa</name>
    <name type="common">Bark spider</name>
    <name type="synonym">Caerostris bankana</name>
    <dbReference type="NCBI Taxonomy" id="172846"/>
    <lineage>
        <taxon>Eukaryota</taxon>
        <taxon>Metazoa</taxon>
        <taxon>Ecdysozoa</taxon>
        <taxon>Arthropoda</taxon>
        <taxon>Chelicerata</taxon>
        <taxon>Arachnida</taxon>
        <taxon>Araneae</taxon>
        <taxon>Araneomorphae</taxon>
        <taxon>Entelegynae</taxon>
        <taxon>Araneoidea</taxon>
        <taxon>Araneidae</taxon>
        <taxon>Caerostris</taxon>
    </lineage>
</organism>
<accession>A0AAV4T8E5</accession>
<gene>
    <name evidence="2" type="ORF">CEXT_540051</name>
</gene>
<name>A0AAV4T8E5_CAEEX</name>